<feature type="transmembrane region" description="Helical" evidence="1">
    <location>
        <begin position="328"/>
        <end position="350"/>
    </location>
</feature>
<keyword evidence="1" id="KW-1133">Transmembrane helix</keyword>
<protein>
    <submittedName>
        <fullName evidence="2">NnrS family protein</fullName>
    </submittedName>
</protein>
<feature type="transmembrane region" description="Helical" evidence="1">
    <location>
        <begin position="52"/>
        <end position="75"/>
    </location>
</feature>
<keyword evidence="3" id="KW-1185">Reference proteome</keyword>
<feature type="transmembrane region" description="Helical" evidence="1">
    <location>
        <begin position="112"/>
        <end position="134"/>
    </location>
</feature>
<dbReference type="EMBL" id="VSIY01000004">
    <property type="protein sequence ID" value="TYB82350.1"/>
    <property type="molecule type" value="Genomic_DNA"/>
</dbReference>
<feature type="transmembrane region" description="Helical" evidence="1">
    <location>
        <begin position="87"/>
        <end position="106"/>
    </location>
</feature>
<evidence type="ECO:0000256" key="1">
    <source>
        <dbReference type="SAM" id="Phobius"/>
    </source>
</evidence>
<organism evidence="2 3">
    <name type="scientific">Maritimibacter fusiformis</name>
    <dbReference type="NCBI Taxonomy" id="2603819"/>
    <lineage>
        <taxon>Bacteria</taxon>
        <taxon>Pseudomonadati</taxon>
        <taxon>Pseudomonadota</taxon>
        <taxon>Alphaproteobacteria</taxon>
        <taxon>Rhodobacterales</taxon>
        <taxon>Roseobacteraceae</taxon>
        <taxon>Maritimibacter</taxon>
    </lineage>
</organism>
<accession>A0A5D0RL49</accession>
<feature type="transmembrane region" description="Helical" evidence="1">
    <location>
        <begin position="213"/>
        <end position="233"/>
    </location>
</feature>
<gene>
    <name evidence="2" type="ORF">FVF75_06420</name>
</gene>
<dbReference type="Pfam" id="PF05940">
    <property type="entry name" value="NnrS"/>
    <property type="match status" value="1"/>
</dbReference>
<feature type="transmembrane region" description="Helical" evidence="1">
    <location>
        <begin position="146"/>
        <end position="166"/>
    </location>
</feature>
<keyword evidence="1" id="KW-0812">Transmembrane</keyword>
<dbReference type="Proteomes" id="UP000322080">
    <property type="component" value="Unassembled WGS sequence"/>
</dbReference>
<proteinExistence type="predicted"/>
<feature type="transmembrane region" description="Helical" evidence="1">
    <location>
        <begin position="268"/>
        <end position="291"/>
    </location>
</feature>
<dbReference type="RefSeq" id="WP_148377113.1">
    <property type="nucleotide sequence ID" value="NZ_VSIY01000004.1"/>
</dbReference>
<feature type="transmembrane region" description="Helical" evidence="1">
    <location>
        <begin position="172"/>
        <end position="192"/>
    </location>
</feature>
<reference evidence="2 3" key="1">
    <citation type="submission" date="2019-08" db="EMBL/GenBank/DDBJ databases">
        <title>Identification of a novel species of the genus Boseongicola.</title>
        <authorList>
            <person name="Zhang X.-Q."/>
        </authorList>
    </citation>
    <scope>NUCLEOTIDE SEQUENCE [LARGE SCALE GENOMIC DNA]</scope>
    <source>
        <strain evidence="2 3">HY14</strain>
    </source>
</reference>
<evidence type="ECO:0000313" key="3">
    <source>
        <dbReference type="Proteomes" id="UP000322080"/>
    </source>
</evidence>
<comment type="caution">
    <text evidence="2">The sequence shown here is derived from an EMBL/GenBank/DDBJ whole genome shotgun (WGS) entry which is preliminary data.</text>
</comment>
<keyword evidence="1" id="KW-0472">Membrane</keyword>
<feature type="transmembrane region" description="Helical" evidence="1">
    <location>
        <begin position="362"/>
        <end position="382"/>
    </location>
</feature>
<sequence>MLSRLFSEGYRVFFLAAGLSAVAVVLVWEFYLGVHATGGMMTGLPFAMAPHLWHAHELVFGYGAAALTGFLFTAVPSWTGRPPVGRAVIVLAAALWLAGRLAVWMSGALPGWLVAVLDLAHVPVVLAVVAAMLWHRPKAKNVVFPVLLALFWLANLATHLGWAGLWDNGEIIGLRGGMMALAGMILVIGRVTPAFTRNAMMREASRAPRPRDWARAGPVMIGFAALLPVAALAAPDSGGTAALMIAAGVAQLVRQSRWGWRFAATRPILASLHLSVAMLALGLILTGLSRFTGLSEVAGLHVLGIGGIGGMTLAVMSRATLGHSGMPLVAPGAIALAHVALPLAALMRWIASEVGGSAYFPASLAAGALWIGAFTAFTASLWPAFWGSGEGDDDQP</sequence>
<dbReference type="AlphaFoldDB" id="A0A5D0RL49"/>
<dbReference type="InterPro" id="IPR010266">
    <property type="entry name" value="NnrS"/>
</dbReference>
<feature type="transmembrane region" description="Helical" evidence="1">
    <location>
        <begin position="12"/>
        <end position="32"/>
    </location>
</feature>
<feature type="transmembrane region" description="Helical" evidence="1">
    <location>
        <begin position="297"/>
        <end position="316"/>
    </location>
</feature>
<evidence type="ECO:0000313" key="2">
    <source>
        <dbReference type="EMBL" id="TYB82350.1"/>
    </source>
</evidence>
<name>A0A5D0RL49_9RHOB</name>